<dbReference type="PANTHER" id="PTHR33924">
    <property type="entry name" value="CATION-TRANSPORTING ATPASE"/>
    <property type="match status" value="1"/>
</dbReference>
<keyword evidence="3" id="KW-1185">Reference proteome</keyword>
<organism evidence="2 3">
    <name type="scientific">Tetracentron sinense</name>
    <name type="common">Spur-leaf</name>
    <dbReference type="NCBI Taxonomy" id="13715"/>
    <lineage>
        <taxon>Eukaryota</taxon>
        <taxon>Viridiplantae</taxon>
        <taxon>Streptophyta</taxon>
        <taxon>Embryophyta</taxon>
        <taxon>Tracheophyta</taxon>
        <taxon>Spermatophyta</taxon>
        <taxon>Magnoliopsida</taxon>
        <taxon>Trochodendrales</taxon>
        <taxon>Trochodendraceae</taxon>
        <taxon>Tetracentron</taxon>
    </lineage>
</organism>
<accession>A0A835DBJ9</accession>
<dbReference type="Proteomes" id="UP000655225">
    <property type="component" value="Unassembled WGS sequence"/>
</dbReference>
<proteinExistence type="predicted"/>
<dbReference type="OMA" id="EMQMNCE"/>
<dbReference type="AlphaFoldDB" id="A0A835DBJ9"/>
<evidence type="ECO:0000313" key="2">
    <source>
        <dbReference type="EMBL" id="KAF8397111.1"/>
    </source>
</evidence>
<dbReference type="EMBL" id="JABCRI010000011">
    <property type="protein sequence ID" value="KAF8397111.1"/>
    <property type="molecule type" value="Genomic_DNA"/>
</dbReference>
<evidence type="ECO:0000313" key="3">
    <source>
        <dbReference type="Proteomes" id="UP000655225"/>
    </source>
</evidence>
<name>A0A835DBJ9_TETSI</name>
<feature type="region of interest" description="Disordered" evidence="1">
    <location>
        <begin position="388"/>
        <end position="428"/>
    </location>
</feature>
<feature type="region of interest" description="Disordered" evidence="1">
    <location>
        <begin position="1"/>
        <end position="44"/>
    </location>
</feature>
<dbReference type="OrthoDB" id="1930341at2759"/>
<sequence length="634" mass="70668">MHPRFPSTAETMKDRLGSGSVLDTSFVNPKLRGGKRSGTELGGHSEFSTKRVKMRDLELLFRSEGIETHNSEFSIRKEVMNQFHLGEKEEMSQIIEEPVTMIQDAVQGVRTGRNGLSLLEDAAILSLGHADSATRPVDLNTKAHISNSLVRDAAPTRIDEYSKLFLLEKHDKHHDLNFVRSRGIGLDLNVEDVSSLVEQDPFYPFKLHGHVKSREVSECGSSTGPLEENDSLRVWKEMKKNGFLSSSHGGIPMPKPRGRKSKNDVLKKKMERAKREEVNRFTKIAAPSGLLNELNPGIINHVRNSKQVYSILEALVKSEKFESGHIQSKQTSQLKKVTKEISDRKKELGNMDDSGASQLNLCNEDEPLNMLSGSRQTRVYPMSLNRPIFPLHSKHKGGASDSGKGERRVHGEDSGASHFTSDREDDTVTMKLSSSITLQSKNTSSISNEESANQASVSSLSVKAATVASQWLELLCQDIGGRLAALRRSKKRVRAVIQTELPFLMSKEFSSNQENDPYNNQSIVAGCPDTVTPDMHRVRWTALFDQMDKALSEEGKHLETWLNQVKEMKLHCEQSLQCVNWNAVHGLQQLGISENDSRSKKADNAERELAIRAAAASIYSTCNFVMSAENVSCF</sequence>
<gene>
    <name evidence="2" type="ORF">HHK36_016018</name>
</gene>
<reference evidence="2 3" key="1">
    <citation type="submission" date="2020-04" db="EMBL/GenBank/DDBJ databases">
        <title>Plant Genome Project.</title>
        <authorList>
            <person name="Zhang R.-G."/>
        </authorList>
    </citation>
    <scope>NUCLEOTIDE SEQUENCE [LARGE SCALE GENOMIC DNA]</scope>
    <source>
        <strain evidence="2">YNK0</strain>
        <tissue evidence="2">Leaf</tissue>
    </source>
</reference>
<evidence type="ECO:0000256" key="1">
    <source>
        <dbReference type="SAM" id="MobiDB-lite"/>
    </source>
</evidence>
<dbReference type="PANTHER" id="PTHR33924:SF5">
    <property type="entry name" value="CATION-TRANSPORTING ATPASE"/>
    <property type="match status" value="1"/>
</dbReference>
<feature type="region of interest" description="Disordered" evidence="1">
    <location>
        <begin position="245"/>
        <end position="265"/>
    </location>
</feature>
<protein>
    <submittedName>
        <fullName evidence="2">Uncharacterized protein</fullName>
    </submittedName>
</protein>
<comment type="caution">
    <text evidence="2">The sequence shown here is derived from an EMBL/GenBank/DDBJ whole genome shotgun (WGS) entry which is preliminary data.</text>
</comment>
<feature type="compositionally biased region" description="Basic and acidic residues" evidence="1">
    <location>
        <begin position="403"/>
        <end position="428"/>
    </location>
</feature>